<dbReference type="InterPro" id="IPR011650">
    <property type="entry name" value="Peptidase_M20_dimer"/>
</dbReference>
<keyword evidence="5" id="KW-1185">Reference proteome</keyword>
<protein>
    <submittedName>
        <fullName evidence="4">Peptidase M20</fullName>
    </submittedName>
</protein>
<dbReference type="Gene3D" id="3.40.630.10">
    <property type="entry name" value="Zn peptidases"/>
    <property type="match status" value="1"/>
</dbReference>
<dbReference type="FunFam" id="3.30.70.360:FF:000001">
    <property type="entry name" value="N-acetyldiaminopimelate deacetylase"/>
    <property type="match status" value="1"/>
</dbReference>
<keyword evidence="1" id="KW-0378">Hydrolase</keyword>
<dbReference type="InterPro" id="IPR017439">
    <property type="entry name" value="Amidohydrolase"/>
</dbReference>
<dbReference type="Proteomes" id="UP000036045">
    <property type="component" value="Unassembled WGS sequence"/>
</dbReference>
<reference evidence="4 5" key="1">
    <citation type="submission" date="2015-05" db="EMBL/GenBank/DDBJ databases">
        <title>Whole genome sequence and identification of bacterial endophytes from Costus igneus.</title>
        <authorList>
            <person name="Lee Y.P."/>
            <person name="Gan H.M."/>
            <person name="Eng W."/>
            <person name="Wheatley M.S."/>
            <person name="Caraballo A."/>
            <person name="Polter S."/>
            <person name="Savka M.A."/>
            <person name="Hudson A.O."/>
        </authorList>
    </citation>
    <scope>NUCLEOTIDE SEQUENCE [LARGE SCALE GENOMIC DNA]</scope>
    <source>
        <strain evidence="4 5">RIT379</strain>
    </source>
</reference>
<dbReference type="RefSeq" id="WP_047943065.1">
    <property type="nucleotide sequence ID" value="NZ_LDPH01000014.1"/>
</dbReference>
<dbReference type="GO" id="GO:0019877">
    <property type="term" value="P:diaminopimelate biosynthetic process"/>
    <property type="evidence" value="ECO:0007669"/>
    <property type="project" value="UniProtKB-ARBA"/>
</dbReference>
<dbReference type="NCBIfam" id="TIGR01891">
    <property type="entry name" value="amidohydrolases"/>
    <property type="match status" value="1"/>
</dbReference>
<dbReference type="SUPFAM" id="SSF53187">
    <property type="entry name" value="Zn-dependent exopeptidases"/>
    <property type="match status" value="1"/>
</dbReference>
<feature type="binding site" evidence="2">
    <location>
        <position position="362"/>
    </location>
    <ligand>
        <name>Mn(2+)</name>
        <dbReference type="ChEBI" id="CHEBI:29035"/>
        <label>2</label>
    </ligand>
</feature>
<dbReference type="EMBL" id="LDPH01000014">
    <property type="protein sequence ID" value="KLV25649.1"/>
    <property type="molecule type" value="Genomic_DNA"/>
</dbReference>
<sequence>MLQIIWEQLDNYYNEMVKIRRYLHQYPELSFKEVKTAQYIISFYEKLGIQVTGNVGGNGVVAKISGGKPGKTVALRADFDALPIQDEKDVAYKSKVSGVMHACGHDGHTATLLILAKVINEFKEELAGNFVFIHQHAEESNPGGAKAMIEAGCLENVEAIFGTHLWATLPTGTISYKAGPMMAAADEFKIKIQGQGGHGAQPHKTKDSLVTASQLVLNLQQIVSRKVNPIHHAVLTVGYLESGNAFNVIADTAILGGTVRTFDKETQLLIKEELERVIKGTCYTANSTYEYEYDDGYPAVVNHPEETSFLAHCAEKVPGVTVLEGEPELTGEDFSYYLQHVKGTFFFTGAMPDTNGPTYPHHHPKFDINEKAMLIAAKTLGSAAITYNISLSAAKASTNLNS</sequence>
<evidence type="ECO:0000256" key="1">
    <source>
        <dbReference type="ARBA" id="ARBA00022801"/>
    </source>
</evidence>
<evidence type="ECO:0000313" key="5">
    <source>
        <dbReference type="Proteomes" id="UP000036045"/>
    </source>
</evidence>
<dbReference type="PIRSF" id="PIRSF005962">
    <property type="entry name" value="Pept_M20D_amidohydro"/>
    <property type="match status" value="1"/>
</dbReference>
<dbReference type="InterPro" id="IPR002933">
    <property type="entry name" value="Peptidase_M20"/>
</dbReference>
<feature type="binding site" evidence="2">
    <location>
        <position position="164"/>
    </location>
    <ligand>
        <name>Mn(2+)</name>
        <dbReference type="ChEBI" id="CHEBI:29035"/>
        <label>2</label>
    </ligand>
</feature>
<proteinExistence type="predicted"/>
<dbReference type="Pfam" id="PF01546">
    <property type="entry name" value="Peptidase_M20"/>
    <property type="match status" value="1"/>
</dbReference>
<feature type="binding site" evidence="2">
    <location>
        <position position="105"/>
    </location>
    <ligand>
        <name>Mn(2+)</name>
        <dbReference type="ChEBI" id="CHEBI:29035"/>
        <label>2</label>
    </ligand>
</feature>
<comment type="caution">
    <text evidence="4">The sequence shown here is derived from an EMBL/GenBank/DDBJ whole genome shotgun (WGS) entry which is preliminary data.</text>
</comment>
<dbReference type="PANTHER" id="PTHR11014:SF63">
    <property type="entry name" value="METALLOPEPTIDASE, PUTATIVE (AFU_ORTHOLOGUE AFUA_6G09600)-RELATED"/>
    <property type="match status" value="1"/>
</dbReference>
<dbReference type="AlphaFoldDB" id="A0A0J1II24"/>
<dbReference type="PANTHER" id="PTHR11014">
    <property type="entry name" value="PEPTIDASE M20 FAMILY MEMBER"/>
    <property type="match status" value="1"/>
</dbReference>
<evidence type="ECO:0000313" key="4">
    <source>
        <dbReference type="EMBL" id="KLV25649.1"/>
    </source>
</evidence>
<dbReference type="Pfam" id="PF07687">
    <property type="entry name" value="M20_dimer"/>
    <property type="match status" value="1"/>
</dbReference>
<gene>
    <name evidence="4" type="ORF">ABW02_14825</name>
</gene>
<keyword evidence="2" id="KW-0464">Manganese</keyword>
<dbReference type="PATRIC" id="fig|1397.4.peg.1138"/>
<evidence type="ECO:0000259" key="3">
    <source>
        <dbReference type="Pfam" id="PF07687"/>
    </source>
</evidence>
<dbReference type="InterPro" id="IPR036264">
    <property type="entry name" value="Bact_exopeptidase_dim_dom"/>
</dbReference>
<dbReference type="OrthoDB" id="9776731at2"/>
<feature type="binding site" evidence="2">
    <location>
        <position position="103"/>
    </location>
    <ligand>
        <name>Mn(2+)</name>
        <dbReference type="ChEBI" id="CHEBI:29035"/>
        <label>2</label>
    </ligand>
</feature>
<dbReference type="SUPFAM" id="SSF55031">
    <property type="entry name" value="Bacterial exopeptidase dimerisation domain"/>
    <property type="match status" value="1"/>
</dbReference>
<feature type="domain" description="Peptidase M20 dimerisation" evidence="3">
    <location>
        <begin position="187"/>
        <end position="279"/>
    </location>
</feature>
<dbReference type="CDD" id="cd08021">
    <property type="entry name" value="M20_Acy1_YhaA-like"/>
    <property type="match status" value="1"/>
</dbReference>
<name>A0A0J1II24_NIACI</name>
<comment type="cofactor">
    <cofactor evidence="2">
        <name>Mn(2+)</name>
        <dbReference type="ChEBI" id="CHEBI:29035"/>
    </cofactor>
    <text evidence="2">The Mn(2+) ion enhances activity.</text>
</comment>
<dbReference type="Gene3D" id="3.30.70.360">
    <property type="match status" value="1"/>
</dbReference>
<organism evidence="4 5">
    <name type="scientific">Niallia circulans</name>
    <name type="common">Bacillus circulans</name>
    <dbReference type="NCBI Taxonomy" id="1397"/>
    <lineage>
        <taxon>Bacteria</taxon>
        <taxon>Bacillati</taxon>
        <taxon>Bacillota</taxon>
        <taxon>Bacilli</taxon>
        <taxon>Bacillales</taxon>
        <taxon>Bacillaceae</taxon>
        <taxon>Niallia</taxon>
    </lineage>
</organism>
<feature type="binding site" evidence="2">
    <location>
        <position position="139"/>
    </location>
    <ligand>
        <name>Mn(2+)</name>
        <dbReference type="ChEBI" id="CHEBI:29035"/>
        <label>2</label>
    </ligand>
</feature>
<dbReference type="GO" id="GO:0050118">
    <property type="term" value="F:N-acetyldiaminopimelate deacetylase activity"/>
    <property type="evidence" value="ECO:0007669"/>
    <property type="project" value="UniProtKB-ARBA"/>
</dbReference>
<accession>A0A0J1II24</accession>
<keyword evidence="2" id="KW-0479">Metal-binding</keyword>
<dbReference type="GO" id="GO:0046872">
    <property type="term" value="F:metal ion binding"/>
    <property type="evidence" value="ECO:0007669"/>
    <property type="project" value="UniProtKB-KW"/>
</dbReference>
<evidence type="ECO:0000256" key="2">
    <source>
        <dbReference type="PIRSR" id="PIRSR005962-1"/>
    </source>
</evidence>